<dbReference type="AlphaFoldDB" id="A0A9J2PPE7"/>
<reference evidence="3" key="1">
    <citation type="submission" date="2023-03" db="UniProtKB">
        <authorList>
            <consortium name="WormBaseParasite"/>
        </authorList>
    </citation>
    <scope>IDENTIFICATION</scope>
</reference>
<keyword evidence="1" id="KW-0472">Membrane</keyword>
<feature type="transmembrane region" description="Helical" evidence="1">
    <location>
        <begin position="6"/>
        <end position="26"/>
    </location>
</feature>
<evidence type="ECO:0000313" key="3">
    <source>
        <dbReference type="WBParaSite" id="ALUE_0001135801-mRNA-1"/>
    </source>
</evidence>
<keyword evidence="2" id="KW-1185">Reference proteome</keyword>
<dbReference type="Proteomes" id="UP000036681">
    <property type="component" value="Unplaced"/>
</dbReference>
<proteinExistence type="predicted"/>
<accession>A0A9J2PPE7</accession>
<organism evidence="2 3">
    <name type="scientific">Ascaris lumbricoides</name>
    <name type="common">Giant roundworm</name>
    <dbReference type="NCBI Taxonomy" id="6252"/>
    <lineage>
        <taxon>Eukaryota</taxon>
        <taxon>Metazoa</taxon>
        <taxon>Ecdysozoa</taxon>
        <taxon>Nematoda</taxon>
        <taxon>Chromadorea</taxon>
        <taxon>Rhabditida</taxon>
        <taxon>Spirurina</taxon>
        <taxon>Ascaridomorpha</taxon>
        <taxon>Ascaridoidea</taxon>
        <taxon>Ascarididae</taxon>
        <taxon>Ascaris</taxon>
    </lineage>
</organism>
<evidence type="ECO:0000313" key="2">
    <source>
        <dbReference type="Proteomes" id="UP000036681"/>
    </source>
</evidence>
<sequence>MSPIVYFLLYVFIATFIPHFTEPIALQKDKNFALQLFQSRSLARVKRQFGGCCCCRLICCCCCCIGRKRRSLEFLHHIAIEKKSLLRR</sequence>
<name>A0A9J2PPE7_ASCLU</name>
<dbReference type="WBParaSite" id="ALUE_0001135801-mRNA-1">
    <property type="protein sequence ID" value="ALUE_0001135801-mRNA-1"/>
    <property type="gene ID" value="ALUE_0001135801"/>
</dbReference>
<keyword evidence="1" id="KW-1133">Transmembrane helix</keyword>
<protein>
    <submittedName>
        <fullName evidence="3">Cysteine-rich transmembrane CYSTM domain-containing protein</fullName>
    </submittedName>
</protein>
<evidence type="ECO:0000256" key="1">
    <source>
        <dbReference type="SAM" id="Phobius"/>
    </source>
</evidence>
<keyword evidence="1" id="KW-0812">Transmembrane</keyword>